<proteinExistence type="predicted"/>
<name>A0A3R7XP28_APHAT</name>
<gene>
    <name evidence="2" type="ORF">B5M09_009818</name>
</gene>
<evidence type="ECO:0000313" key="3">
    <source>
        <dbReference type="Proteomes" id="UP000284702"/>
    </source>
</evidence>
<reference evidence="2" key="1">
    <citation type="submission" date="2018-07" db="EMBL/GenBank/DDBJ databases">
        <title>Annotation of Aphanomyces astaci genome assembly.</title>
        <authorList>
            <person name="Studholme D.J."/>
        </authorList>
    </citation>
    <scope>NUCLEOTIDE SEQUENCE [LARGE SCALE GENOMIC DNA]</scope>
    <source>
        <strain evidence="2">Pc</strain>
    </source>
</reference>
<organism evidence="2 3">
    <name type="scientific">Aphanomyces astaci</name>
    <name type="common">Crayfish plague agent</name>
    <dbReference type="NCBI Taxonomy" id="112090"/>
    <lineage>
        <taxon>Eukaryota</taxon>
        <taxon>Sar</taxon>
        <taxon>Stramenopiles</taxon>
        <taxon>Oomycota</taxon>
        <taxon>Saprolegniomycetes</taxon>
        <taxon>Saprolegniales</taxon>
        <taxon>Verrucalvaceae</taxon>
        <taxon>Aphanomyces</taxon>
    </lineage>
</organism>
<dbReference type="VEuPathDB" id="FungiDB:H257_18855"/>
<dbReference type="Proteomes" id="UP000284702">
    <property type="component" value="Unassembled WGS sequence"/>
</dbReference>
<evidence type="ECO:0000313" key="2">
    <source>
        <dbReference type="EMBL" id="RQM19452.1"/>
    </source>
</evidence>
<protein>
    <submittedName>
        <fullName evidence="2">Uncharacterized protein</fullName>
    </submittedName>
</protein>
<feature type="compositionally biased region" description="Acidic residues" evidence="1">
    <location>
        <begin position="534"/>
        <end position="549"/>
    </location>
</feature>
<dbReference type="AlphaFoldDB" id="A0A3R7XP28"/>
<keyword evidence="3" id="KW-1185">Reference proteome</keyword>
<dbReference type="EMBL" id="MZMZ02004309">
    <property type="protein sequence ID" value="RQM19452.1"/>
    <property type="molecule type" value="Genomic_DNA"/>
</dbReference>
<feature type="compositionally biased region" description="Basic and acidic residues" evidence="1">
    <location>
        <begin position="377"/>
        <end position="398"/>
    </location>
</feature>
<feature type="region of interest" description="Disordered" evidence="1">
    <location>
        <begin position="524"/>
        <end position="549"/>
    </location>
</feature>
<sequence>MKRRRAITTGATEEVVHHELWRKFELDPARMLKSLHDFVEEVRCTHPKLEPAKKSDMDDAGLTPNEFKFLQSGKISLVPLLDMGFLEPAKTYKNLRNVMATRPVRKDEVTRHLNRLVKDGFLPTFNVVLFSPGPDGHKYGIVDGQHRIQAMCLLWNDRELFRGRTFEHLSRSTDDIPLIPALVLTSKEATPSQVLKYSLLLNKLYHYGNFSSVYYAICVLDKCMDWGLYKQSMMSRTIESGIRRGGKMVAMYDLCVQGLQDDRMDIPDAMRGISKAVSDDLIRVVCRLHHFGVMEKLVCSMDDPLSKKESSLMAINVWHKCMETMNNYYWFFRHCCTVKNVPWRRSDIDAAMQALMQLYLLSPEGIVLESLDRSNRQRFGTHKDHPNSQRYRSNDKHSQCSQDKGLNNYCLNKKRPLDSSSGWFENLRYKREHVDDVLDCVESTVSVLEAVTKCVEEGKRGKYHIAFKQDDYAKYADFEGVVFVACEVPDLVEFKKHVEDVDKRIAEEERLALASFNPSEIVFNGDEEQKTDFNDDQIEDFDEEEKDAM</sequence>
<comment type="caution">
    <text evidence="2">The sequence shown here is derived from an EMBL/GenBank/DDBJ whole genome shotgun (WGS) entry which is preliminary data.</text>
</comment>
<feature type="region of interest" description="Disordered" evidence="1">
    <location>
        <begin position="377"/>
        <end position="401"/>
    </location>
</feature>
<accession>A0A3R7XP28</accession>
<evidence type="ECO:0000256" key="1">
    <source>
        <dbReference type="SAM" id="MobiDB-lite"/>
    </source>
</evidence>